<accession>V7CUN3</accession>
<dbReference type="Proteomes" id="UP000000226">
    <property type="component" value="Chromosome 1"/>
</dbReference>
<organism evidence="1 2">
    <name type="scientific">Phaseolus vulgaris</name>
    <name type="common">Kidney bean</name>
    <name type="synonym">French bean</name>
    <dbReference type="NCBI Taxonomy" id="3885"/>
    <lineage>
        <taxon>Eukaryota</taxon>
        <taxon>Viridiplantae</taxon>
        <taxon>Streptophyta</taxon>
        <taxon>Embryophyta</taxon>
        <taxon>Tracheophyta</taxon>
        <taxon>Spermatophyta</taxon>
        <taxon>Magnoliopsida</taxon>
        <taxon>eudicotyledons</taxon>
        <taxon>Gunneridae</taxon>
        <taxon>Pentapetalae</taxon>
        <taxon>rosids</taxon>
        <taxon>fabids</taxon>
        <taxon>Fabales</taxon>
        <taxon>Fabaceae</taxon>
        <taxon>Papilionoideae</taxon>
        <taxon>50 kb inversion clade</taxon>
        <taxon>NPAAA clade</taxon>
        <taxon>indigoferoid/millettioid clade</taxon>
        <taxon>Phaseoleae</taxon>
        <taxon>Phaseolus</taxon>
    </lineage>
</organism>
<dbReference type="AlphaFoldDB" id="V7CUN3"/>
<dbReference type="EMBL" id="CM002288">
    <property type="protein sequence ID" value="ESW33829.1"/>
    <property type="molecule type" value="Genomic_DNA"/>
</dbReference>
<protein>
    <submittedName>
        <fullName evidence="1">Uncharacterized protein</fullName>
    </submittedName>
</protein>
<gene>
    <name evidence="1" type="ORF">PHAVU_001G102000g</name>
</gene>
<sequence>MFFSIGKEHRPIFRIFGGNEHCLIFAFSVRTSTISCSLATHVDFGLIPSPTLVGSLFGKECGALHRLKHRYDRGFRGGNKVLRSGIKGESSVVDYIGSIEREVVSQEHWNVEDTYSKDVQICTTLSMHISCAHEGFNRLFEQEVYYFLLKLVSS</sequence>
<name>V7CUN3_PHAVU</name>
<proteinExistence type="predicted"/>
<keyword evidence="2" id="KW-1185">Reference proteome</keyword>
<evidence type="ECO:0000313" key="2">
    <source>
        <dbReference type="Proteomes" id="UP000000226"/>
    </source>
</evidence>
<reference evidence="2" key="1">
    <citation type="journal article" date="2014" name="Nat. Genet.">
        <title>A reference genome for common bean and genome-wide analysis of dual domestications.</title>
        <authorList>
            <person name="Schmutz J."/>
            <person name="McClean P.E."/>
            <person name="Mamidi S."/>
            <person name="Wu G.A."/>
            <person name="Cannon S.B."/>
            <person name="Grimwood J."/>
            <person name="Jenkins J."/>
            <person name="Shu S."/>
            <person name="Song Q."/>
            <person name="Chavarro C."/>
            <person name="Torres-Torres M."/>
            <person name="Geffroy V."/>
            <person name="Moghaddam S.M."/>
            <person name="Gao D."/>
            <person name="Abernathy B."/>
            <person name="Barry K."/>
            <person name="Blair M."/>
            <person name="Brick M.A."/>
            <person name="Chovatia M."/>
            <person name="Gepts P."/>
            <person name="Goodstein D.M."/>
            <person name="Gonzales M."/>
            <person name="Hellsten U."/>
            <person name="Hyten D.L."/>
            <person name="Jia G."/>
            <person name="Kelly J.D."/>
            <person name="Kudrna D."/>
            <person name="Lee R."/>
            <person name="Richard M.M."/>
            <person name="Miklas P.N."/>
            <person name="Osorno J.M."/>
            <person name="Rodrigues J."/>
            <person name="Thareau V."/>
            <person name="Urrea C.A."/>
            <person name="Wang M."/>
            <person name="Yu Y."/>
            <person name="Zhang M."/>
            <person name="Wing R.A."/>
            <person name="Cregan P.B."/>
            <person name="Rokhsar D.S."/>
            <person name="Jackson S.A."/>
        </authorList>
    </citation>
    <scope>NUCLEOTIDE SEQUENCE [LARGE SCALE GENOMIC DNA]</scope>
    <source>
        <strain evidence="2">cv. G19833</strain>
    </source>
</reference>
<evidence type="ECO:0000313" key="1">
    <source>
        <dbReference type="EMBL" id="ESW33829.1"/>
    </source>
</evidence>
<dbReference type="Gramene" id="ESW33829">
    <property type="protein sequence ID" value="ESW33829"/>
    <property type="gene ID" value="PHAVU_001G102000g"/>
</dbReference>